<evidence type="ECO:0000313" key="12">
    <source>
        <dbReference type="Proteomes" id="UP000253508"/>
    </source>
</evidence>
<dbReference type="CDD" id="cd03143">
    <property type="entry name" value="A4_beta-galactosidase_middle_domain"/>
    <property type="match status" value="1"/>
</dbReference>
<dbReference type="GO" id="GO:0005975">
    <property type="term" value="P:carbohydrate metabolic process"/>
    <property type="evidence" value="ECO:0007669"/>
    <property type="project" value="InterPro"/>
</dbReference>
<dbReference type="SUPFAM" id="SSF52317">
    <property type="entry name" value="Class I glutamine amidotransferase-like"/>
    <property type="match status" value="1"/>
</dbReference>
<feature type="active site" description="Proton donor" evidence="7">
    <location>
        <position position="166"/>
    </location>
</feature>
<organism evidence="11 12">
    <name type="scientific">Microbacterium sorbitolivorans</name>
    <dbReference type="NCBI Taxonomy" id="1867410"/>
    <lineage>
        <taxon>Bacteria</taxon>
        <taxon>Bacillati</taxon>
        <taxon>Actinomycetota</taxon>
        <taxon>Actinomycetes</taxon>
        <taxon>Micrococcales</taxon>
        <taxon>Microbacteriaceae</taxon>
        <taxon>Microbacterium</taxon>
    </lineage>
</organism>
<dbReference type="EC" id="3.2.1.23" evidence="3 6"/>
<evidence type="ECO:0000259" key="10">
    <source>
        <dbReference type="Pfam" id="PF08532"/>
    </source>
</evidence>
<feature type="binding site" evidence="8">
    <location>
        <position position="127"/>
    </location>
    <ligand>
        <name>substrate</name>
    </ligand>
</feature>
<name>A0A367YAL3_9MICO</name>
<dbReference type="PANTHER" id="PTHR36447">
    <property type="entry name" value="BETA-GALACTOSIDASE GANA"/>
    <property type="match status" value="1"/>
</dbReference>
<dbReference type="SUPFAM" id="SSF51445">
    <property type="entry name" value="(Trans)glycosidases"/>
    <property type="match status" value="1"/>
</dbReference>
<dbReference type="PIRSF" id="PIRSF001084">
    <property type="entry name" value="B-galactosidase"/>
    <property type="match status" value="1"/>
</dbReference>
<evidence type="ECO:0000256" key="4">
    <source>
        <dbReference type="ARBA" id="ARBA00022801"/>
    </source>
</evidence>
<dbReference type="AlphaFoldDB" id="A0A367YAL3"/>
<keyword evidence="5 6" id="KW-0326">Glycosidase</keyword>
<dbReference type="InterPro" id="IPR003476">
    <property type="entry name" value="Glyco_hydro_42"/>
</dbReference>
<comment type="similarity">
    <text evidence="2 6">Belongs to the glycosyl hydrolase 42 family.</text>
</comment>
<dbReference type="InterPro" id="IPR029062">
    <property type="entry name" value="Class_I_gatase-like"/>
</dbReference>
<protein>
    <recommendedName>
        <fullName evidence="3 6">Beta-galactosidase</fullName>
        <shortName evidence="6">Beta-gal</shortName>
        <ecNumber evidence="3 6">3.2.1.23</ecNumber>
    </recommendedName>
</protein>
<dbReference type="InterPro" id="IPR013738">
    <property type="entry name" value="Beta_galactosidase_Trimer"/>
</dbReference>
<evidence type="ECO:0000256" key="8">
    <source>
        <dbReference type="PIRSR" id="PIRSR001084-2"/>
    </source>
</evidence>
<sequence>MGRSAPRSRNVSRTGASHKGVTHLMHYGGDYNPEQWDESVWQEDVRLMREAGVTMVRVGVFAWAKIQPEEGVFEWEWLDRVVDLLHSNGIQVSMATATATPPPWATTKYPEMLPKDADGSTFWHGSRQAYAPSSPVYRRLARELLTALAERYAHHPAVGMWVANNEYGCHLNYDYSDNAAVAFRLWLQKKYGSLEALNAAWGTMFWSQRYTAWDEIVPMRKAPYSLNPGGLLDFKRFTSDTLLELFIMERDIVKAAGATQPVTTNLMGFFPPADYWKWAPHLDLVTDDNYADPNDPETFRGSAFTRDLMRSLKKDVPWMLLEQAPNDVNWRPTNAPKAPRQMKALSIQAVARGADGINFFQWRQSRRGSERFHSGMVPHAGTNTRTWREITDLGATLRALPDLGSTASGARVAIAFDWEARWALDAPDHPGEIDYGSLIPRWHAALHRQQILVDLVHPAEDVSAYDLVIAPHLYLLGDEAAANLTAFVKRGGHLLVAAFSDVVDADDAFREGGFQVALREVLGVTAEEFGALVPPVTAAAGTSAGDTTGSVVAAGGPGENHANVELAGETVRGEFFAEQLQILDPSVETVARFSSGRLTGEPALTSKTTGSGRAHYLATIPDDDGMRAITAWAASEAGVDPVLEVPSEMIEVSRRGDVTTIINFDTRAHTVSVGGTLLDSGEAITGATLEPFGYVMLKETR</sequence>
<evidence type="ECO:0000256" key="1">
    <source>
        <dbReference type="ARBA" id="ARBA00001412"/>
    </source>
</evidence>
<feature type="active site" description="Nucleophile" evidence="7">
    <location>
        <position position="322"/>
    </location>
</feature>
<keyword evidence="12" id="KW-1185">Reference proteome</keyword>
<dbReference type="Proteomes" id="UP000253508">
    <property type="component" value="Unassembled WGS sequence"/>
</dbReference>
<dbReference type="PANTHER" id="PTHR36447:SF1">
    <property type="entry name" value="BETA-GALACTOSIDASE GANA"/>
    <property type="match status" value="1"/>
</dbReference>
<feature type="domain" description="Beta-galactosidase trimerisation" evidence="10">
    <location>
        <begin position="410"/>
        <end position="639"/>
    </location>
</feature>
<dbReference type="Gene3D" id="3.20.20.80">
    <property type="entry name" value="Glycosidases"/>
    <property type="match status" value="1"/>
</dbReference>
<gene>
    <name evidence="11" type="ORF">DTO57_05580</name>
</gene>
<evidence type="ECO:0000256" key="5">
    <source>
        <dbReference type="ARBA" id="ARBA00023295"/>
    </source>
</evidence>
<evidence type="ECO:0000256" key="6">
    <source>
        <dbReference type="PIRNR" id="PIRNR001084"/>
    </source>
</evidence>
<evidence type="ECO:0000259" key="9">
    <source>
        <dbReference type="Pfam" id="PF02449"/>
    </source>
</evidence>
<feature type="binding site" evidence="8">
    <location>
        <position position="165"/>
    </location>
    <ligand>
        <name>substrate</name>
    </ligand>
</feature>
<evidence type="ECO:0000256" key="2">
    <source>
        <dbReference type="ARBA" id="ARBA00005940"/>
    </source>
</evidence>
<dbReference type="EMBL" id="QORO01000001">
    <property type="protein sequence ID" value="RCK62072.1"/>
    <property type="molecule type" value="Genomic_DNA"/>
</dbReference>
<proteinExistence type="inferred from homology"/>
<dbReference type="OrthoDB" id="9800974at2"/>
<reference evidence="11 12" key="1">
    <citation type="submission" date="2018-07" db="EMBL/GenBank/DDBJ databases">
        <title>Microbacterium endoborsara sp. nov., a novel actinobacterium isolated from Borszczowia aralocaspica.</title>
        <authorList>
            <person name="An D."/>
        </authorList>
    </citation>
    <scope>NUCLEOTIDE SEQUENCE [LARGE SCALE GENOMIC DNA]</scope>
    <source>
        <strain evidence="11 12">C1.15228</strain>
    </source>
</reference>
<accession>A0A367YAL3</accession>
<feature type="binding site" evidence="8">
    <location>
        <position position="330"/>
    </location>
    <ligand>
        <name>substrate</name>
    </ligand>
</feature>
<dbReference type="Pfam" id="PF08532">
    <property type="entry name" value="Glyco_hydro_42M"/>
    <property type="match status" value="1"/>
</dbReference>
<dbReference type="GO" id="GO:0009341">
    <property type="term" value="C:beta-galactosidase complex"/>
    <property type="evidence" value="ECO:0007669"/>
    <property type="project" value="InterPro"/>
</dbReference>
<comment type="catalytic activity">
    <reaction evidence="1 6">
        <text>Hydrolysis of terminal non-reducing beta-D-galactose residues in beta-D-galactosides.</text>
        <dbReference type="EC" id="3.2.1.23"/>
    </reaction>
</comment>
<feature type="domain" description="Glycoside hydrolase family 42 N-terminal" evidence="9">
    <location>
        <begin position="30"/>
        <end position="399"/>
    </location>
</feature>
<evidence type="ECO:0000313" key="11">
    <source>
        <dbReference type="EMBL" id="RCK62072.1"/>
    </source>
</evidence>
<dbReference type="GO" id="GO:0004565">
    <property type="term" value="F:beta-galactosidase activity"/>
    <property type="evidence" value="ECO:0007669"/>
    <property type="project" value="UniProtKB-EC"/>
</dbReference>
<dbReference type="InterPro" id="IPR013529">
    <property type="entry name" value="Glyco_hydro_42_N"/>
</dbReference>
<dbReference type="InterPro" id="IPR017853">
    <property type="entry name" value="GH"/>
</dbReference>
<dbReference type="Pfam" id="PF02449">
    <property type="entry name" value="Glyco_hydro_42"/>
    <property type="match status" value="1"/>
</dbReference>
<dbReference type="Gene3D" id="3.40.50.880">
    <property type="match status" value="1"/>
</dbReference>
<evidence type="ECO:0000256" key="7">
    <source>
        <dbReference type="PIRSR" id="PIRSR001084-1"/>
    </source>
</evidence>
<comment type="caution">
    <text evidence="11">The sequence shown here is derived from an EMBL/GenBank/DDBJ whole genome shotgun (WGS) entry which is preliminary data.</text>
</comment>
<keyword evidence="4 6" id="KW-0378">Hydrolase</keyword>
<evidence type="ECO:0000256" key="3">
    <source>
        <dbReference type="ARBA" id="ARBA00012756"/>
    </source>
</evidence>